<keyword evidence="6" id="KW-1185">Reference proteome</keyword>
<dbReference type="InterPro" id="IPR013783">
    <property type="entry name" value="Ig-like_fold"/>
</dbReference>
<accession>A0A1I2BGP9</accession>
<dbReference type="STRING" id="655355.SAMN05216283_101407"/>
<keyword evidence="2" id="KW-1133">Transmembrane helix</keyword>
<dbReference type="InterPro" id="IPR036388">
    <property type="entry name" value="WH-like_DNA-bd_sf"/>
</dbReference>
<dbReference type="Pfam" id="PF07495">
    <property type="entry name" value="Y_Y_Y"/>
    <property type="match status" value="1"/>
</dbReference>
<evidence type="ECO:0000256" key="2">
    <source>
        <dbReference type="SAM" id="Phobius"/>
    </source>
</evidence>
<evidence type="ECO:0000313" key="6">
    <source>
        <dbReference type="Proteomes" id="UP000198964"/>
    </source>
</evidence>
<dbReference type="GO" id="GO:0006355">
    <property type="term" value="P:regulation of DNA-templated transcription"/>
    <property type="evidence" value="ECO:0007669"/>
    <property type="project" value="InterPro"/>
</dbReference>
<dbReference type="Gene3D" id="1.10.10.10">
    <property type="entry name" value="Winged helix-like DNA-binding domain superfamily/Winged helix DNA-binding domain"/>
    <property type="match status" value="1"/>
</dbReference>
<feature type="domain" description="Two component regulator three Y" evidence="4">
    <location>
        <begin position="686"/>
        <end position="747"/>
    </location>
</feature>
<evidence type="ECO:0000256" key="1">
    <source>
        <dbReference type="SAM" id="Coils"/>
    </source>
</evidence>
<dbReference type="InterPro" id="IPR016032">
    <property type="entry name" value="Sig_transdc_resp-reg_C-effctor"/>
</dbReference>
<gene>
    <name evidence="5" type="ORF">SAMN05216283_101407</name>
</gene>
<reference evidence="5 6" key="1">
    <citation type="submission" date="2016-10" db="EMBL/GenBank/DDBJ databases">
        <authorList>
            <person name="de Groot N.N."/>
        </authorList>
    </citation>
    <scope>NUCLEOTIDE SEQUENCE [LARGE SCALE GENOMIC DNA]</scope>
    <source>
        <strain evidence="5 6">CGMCC 1.9156</strain>
    </source>
</reference>
<feature type="chain" id="PRO_5011481266" evidence="3">
    <location>
        <begin position="24"/>
        <end position="968"/>
    </location>
</feature>
<dbReference type="InterPro" id="IPR015943">
    <property type="entry name" value="WD40/YVTN_repeat-like_dom_sf"/>
</dbReference>
<feature type="signal peptide" evidence="3">
    <location>
        <begin position="1"/>
        <end position="23"/>
    </location>
</feature>
<evidence type="ECO:0000313" key="5">
    <source>
        <dbReference type="EMBL" id="SFE55107.1"/>
    </source>
</evidence>
<evidence type="ECO:0000259" key="4">
    <source>
        <dbReference type="Pfam" id="PF07495"/>
    </source>
</evidence>
<keyword evidence="2" id="KW-0812">Transmembrane</keyword>
<dbReference type="GO" id="GO:0003677">
    <property type="term" value="F:DNA binding"/>
    <property type="evidence" value="ECO:0007669"/>
    <property type="project" value="InterPro"/>
</dbReference>
<dbReference type="AlphaFoldDB" id="A0A1I2BGP9"/>
<keyword evidence="2" id="KW-0472">Membrane</keyword>
<feature type="transmembrane region" description="Helical" evidence="2">
    <location>
        <begin position="751"/>
        <end position="777"/>
    </location>
</feature>
<proteinExistence type="predicted"/>
<protein>
    <submittedName>
        <fullName evidence="5">Y_Y_Y domain-containing protein</fullName>
    </submittedName>
</protein>
<name>A0A1I2BGP9_9BACT</name>
<dbReference type="Gene3D" id="2.60.40.10">
    <property type="entry name" value="Immunoglobulins"/>
    <property type="match status" value="1"/>
</dbReference>
<dbReference type="SUPFAM" id="SSF46894">
    <property type="entry name" value="C-terminal effector domain of the bipartite response regulators"/>
    <property type="match status" value="1"/>
</dbReference>
<evidence type="ECO:0000256" key="3">
    <source>
        <dbReference type="SAM" id="SignalP"/>
    </source>
</evidence>
<feature type="coiled-coil region" evidence="1">
    <location>
        <begin position="785"/>
        <end position="866"/>
    </location>
</feature>
<dbReference type="InterPro" id="IPR011123">
    <property type="entry name" value="Y_Y_Y"/>
</dbReference>
<keyword evidence="1" id="KW-0175">Coiled coil</keyword>
<dbReference type="Gene3D" id="2.130.10.10">
    <property type="entry name" value="YVTN repeat-like/Quinoprotein amine dehydrogenase"/>
    <property type="match status" value="2"/>
</dbReference>
<organism evidence="5 6">
    <name type="scientific">Sunxiuqinia elliptica</name>
    <dbReference type="NCBI Taxonomy" id="655355"/>
    <lineage>
        <taxon>Bacteria</taxon>
        <taxon>Pseudomonadati</taxon>
        <taxon>Bacteroidota</taxon>
        <taxon>Bacteroidia</taxon>
        <taxon>Marinilabiliales</taxon>
        <taxon>Prolixibacteraceae</taxon>
        <taxon>Sunxiuqinia</taxon>
    </lineage>
</organism>
<keyword evidence="3" id="KW-0732">Signal</keyword>
<dbReference type="Proteomes" id="UP000198964">
    <property type="component" value="Unassembled WGS sequence"/>
</dbReference>
<dbReference type="EMBL" id="FONW01000001">
    <property type="protein sequence ID" value="SFE55107.1"/>
    <property type="molecule type" value="Genomic_DNA"/>
</dbReference>
<sequence>MCLSQIRYCILFFLLALSWKATGQIKDVGVPDIKHFSKQDYQGSTQNWQIESNANNWMYFANNDGLLEFDGSHWQLYGLPNQSIIRSVKIDENGRIYVGQQNDFGFMEPDLRGELKYHSLVDLVSEDDRNFEEIWRIHLTDFGVVFQSYTHLFVYRDNRISTVHLPNRLRFSFYINDRLWIQDEEEGLKEYRRGKFYDLPGVDELKEMEIWTILPIYSNRVLIGTANHGVFIYDGEKLESWEGAGNQFLKDNQIFSAAKFQDAYYAFGTIQDGLLITDERGKIIQHVNKKKGLQNNTILSIGLDGDNNLWLGLDNGIDYVDISSPFTFMYDPEGLGATYSSLVYKEKLYVGTNHGLFVKDWPEGIHLDTEGFRLIPKTVGQVWYLGVHQGAVLCGHDNGAYLIQDETATLISDIRGAWMFLDLAGQEDYLIGGNYNGLTLFRKTEGERPWELVGPVKGFAESSKLLAEDEDGSIWMSHGFKGVFRIQLNSTLDSVVHYDFYNSNDGLPSDIYVNLMTVGNDIIYTSPNGIYAYNPDLNRFDPSVYYNNIFEGQTDIDYIKEDQFNNIWFVGGSVPGVLRFQEDGTYNKVVGPFETVAGRVISGFQHIHVVDRENTLISLEDGLAHYTPSYKVNQDEPIGVFLRKVENLTTGKTVFPALLSEHLPEDSLAFEYRGNNLRFTFSSSEYKSLDKLKFSYRLVGYSESWSEWSESSVCEFMNLYEGDYTFEVKAIDPFNTESEISQFHFSIHPPWFRSTLAVLFYVVTGLFLLALISWLVYRRMQISKRKERLKNLQEHRRQVQQYQREMLVSEKEIIRLRNEKLRGKMLHLDKELANQTMNLVQKNKFMDRVKKELKNLQSQTEDSSMKSKISLIINRIDKEFDDKRQKELFETYFDEVHEDFFKRLTERYPNLTPREQKLCAYIKMNISTKEIATLQNISTRGIEIGRYRLRKKLGLDRDTNLSTFISSI</sequence>